<evidence type="ECO:0000259" key="11">
    <source>
        <dbReference type="PROSITE" id="PS51643"/>
    </source>
</evidence>
<dbReference type="InterPro" id="IPR001650">
    <property type="entry name" value="Helicase_C-like"/>
</dbReference>
<dbReference type="PANTHER" id="PTHR47963:SF9">
    <property type="entry name" value="CRISPR-ASSOCIATED ENDONUCLEASE_HELICASE CAS3"/>
    <property type="match status" value="1"/>
</dbReference>
<dbReference type="PROSITE" id="PS51192">
    <property type="entry name" value="HELICASE_ATP_BIND_1"/>
    <property type="match status" value="1"/>
</dbReference>
<dbReference type="InterPro" id="IPR050547">
    <property type="entry name" value="DEAD_box_RNA_helicases"/>
</dbReference>
<evidence type="ECO:0000256" key="7">
    <source>
        <dbReference type="ARBA" id="ARBA00022806"/>
    </source>
</evidence>
<dbReference type="GO" id="GO:0004518">
    <property type="term" value="F:nuclease activity"/>
    <property type="evidence" value="ECO:0007669"/>
    <property type="project" value="UniProtKB-KW"/>
</dbReference>
<evidence type="ECO:0000259" key="10">
    <source>
        <dbReference type="PROSITE" id="PS51192"/>
    </source>
</evidence>
<dbReference type="Gene3D" id="3.40.50.300">
    <property type="entry name" value="P-loop containing nucleotide triphosphate hydrolases"/>
    <property type="match status" value="2"/>
</dbReference>
<dbReference type="NCBIfam" id="TIGR01587">
    <property type="entry name" value="cas3_core"/>
    <property type="match status" value="1"/>
</dbReference>
<feature type="domain" description="HD Cas3-type" evidence="11">
    <location>
        <begin position="7"/>
        <end position="187"/>
    </location>
</feature>
<dbReference type="GO" id="GO:0046872">
    <property type="term" value="F:metal ion binding"/>
    <property type="evidence" value="ECO:0007669"/>
    <property type="project" value="UniProtKB-KW"/>
</dbReference>
<evidence type="ECO:0000313" key="12">
    <source>
        <dbReference type="EMBL" id="MBC1332280.1"/>
    </source>
</evidence>
<reference evidence="12 13" key="1">
    <citation type="submission" date="2020-03" db="EMBL/GenBank/DDBJ databases">
        <title>Soil Listeria distribution.</title>
        <authorList>
            <person name="Liao J."/>
            <person name="Wiedmann M."/>
        </authorList>
    </citation>
    <scope>NUCLEOTIDE SEQUENCE [LARGE SCALE GENOMIC DNA]</scope>
    <source>
        <strain evidence="12 13">FSL L7-1833</strain>
    </source>
</reference>
<dbReference type="SMART" id="SM00487">
    <property type="entry name" value="DEXDc"/>
    <property type="match status" value="1"/>
</dbReference>
<accession>A0A7X0WDJ5</accession>
<feature type="domain" description="Helicase ATP-binding" evidence="10">
    <location>
        <begin position="227"/>
        <end position="412"/>
    </location>
</feature>
<comment type="similarity">
    <text evidence="2">In the central section; belongs to the CRISPR-associated helicase Cas3 family.</text>
</comment>
<dbReference type="GO" id="GO:0051607">
    <property type="term" value="P:defense response to virus"/>
    <property type="evidence" value="ECO:0007669"/>
    <property type="project" value="UniProtKB-KW"/>
</dbReference>
<keyword evidence="3" id="KW-0540">Nuclease</keyword>
<dbReference type="InterPro" id="IPR006474">
    <property type="entry name" value="Helicase_Cas3_CRISPR-ass_core"/>
</dbReference>
<comment type="similarity">
    <text evidence="1">In the N-terminal section; belongs to the CRISPR-associated nuclease Cas3-HD family.</text>
</comment>
<dbReference type="SUPFAM" id="SSF109604">
    <property type="entry name" value="HD-domain/PDEase-like"/>
    <property type="match status" value="1"/>
</dbReference>
<evidence type="ECO:0000256" key="5">
    <source>
        <dbReference type="ARBA" id="ARBA00022741"/>
    </source>
</evidence>
<keyword evidence="5" id="KW-0547">Nucleotide-binding</keyword>
<evidence type="ECO:0000313" key="13">
    <source>
        <dbReference type="Proteomes" id="UP000532866"/>
    </source>
</evidence>
<keyword evidence="8" id="KW-0067">ATP-binding</keyword>
<dbReference type="CDD" id="cd09641">
    <property type="entry name" value="Cas3''_I"/>
    <property type="match status" value="1"/>
</dbReference>
<dbReference type="PROSITE" id="PS51643">
    <property type="entry name" value="HD_CAS3"/>
    <property type="match status" value="1"/>
</dbReference>
<gene>
    <name evidence="12" type="primary">cas3</name>
    <name evidence="12" type="ORF">HB759_10080</name>
</gene>
<dbReference type="RefSeq" id="WP_185374042.1">
    <property type="nucleotide sequence ID" value="NZ_JAARNB010000002.1"/>
</dbReference>
<dbReference type="Gene3D" id="1.10.3210.30">
    <property type="match status" value="1"/>
</dbReference>
<dbReference type="GO" id="GO:0016787">
    <property type="term" value="F:hydrolase activity"/>
    <property type="evidence" value="ECO:0007669"/>
    <property type="project" value="UniProtKB-KW"/>
</dbReference>
<dbReference type="PANTHER" id="PTHR47963">
    <property type="entry name" value="DEAD-BOX ATP-DEPENDENT RNA HELICASE 47, MITOCHONDRIAL"/>
    <property type="match status" value="1"/>
</dbReference>
<evidence type="ECO:0000256" key="8">
    <source>
        <dbReference type="ARBA" id="ARBA00022840"/>
    </source>
</evidence>
<keyword evidence="6" id="KW-0378">Hydrolase</keyword>
<dbReference type="SMART" id="SM00490">
    <property type="entry name" value="HELICc"/>
    <property type="match status" value="1"/>
</dbReference>
<evidence type="ECO:0000256" key="3">
    <source>
        <dbReference type="ARBA" id="ARBA00022722"/>
    </source>
</evidence>
<name>A0A7X0WDJ5_9LIST</name>
<dbReference type="SUPFAM" id="SSF52540">
    <property type="entry name" value="P-loop containing nucleoside triphosphate hydrolases"/>
    <property type="match status" value="1"/>
</dbReference>
<protein>
    <submittedName>
        <fullName evidence="12">CRISPR-associated helicase Cas3</fullName>
    </submittedName>
</protein>
<dbReference type="InterPro" id="IPR054712">
    <property type="entry name" value="Cas3-like_dom"/>
</dbReference>
<dbReference type="InterPro" id="IPR011545">
    <property type="entry name" value="DEAD/DEAH_box_helicase_dom"/>
</dbReference>
<proteinExistence type="inferred from homology"/>
<keyword evidence="9" id="KW-0051">Antiviral defense</keyword>
<evidence type="ECO:0000256" key="9">
    <source>
        <dbReference type="ARBA" id="ARBA00023118"/>
    </source>
</evidence>
<sequence>MNRYLAKSNPEETIQEHTDNLLTNYKILQEIYPEIPVNWYFLKLACLTHDLGKMNVYFQEKVSGGRRNKKEIPHNYLSVAFVPYKKLKEEGYSKEEIQLLFQAVARHHERDIHFTLEEWSSEMQKLEQEWNGFTYGALGDNRAYRNRIPSKYYQVSVRIFEGDNAQSFELFIQYVLLKGLLNRIDFAASAYIDVEKPNDFLESALNNQLQTFRQSNPGADWKPLQKYMYVHQQDNIIVVAETGMGKTEAGLLWLGNNKGFFTLPLRTAINAIYDRLAGSETGIIRENVTDRVGLLHSETYGQYLQREKDIQDIEEYFTKTRQMSLPITVCTLDQLFDFVFRYAGFEPKLATLSYSKVIIDEVQMYSPDLLAYLIVGLSYIQKVGGQFAILTATLPGIIPDLLVENGVSFTRAEEDFISERVRHSLEVVHKQINSDFISDFYDGNRILVICNTVRVAKEMYEELEKIYGDEVKLIHSQFIKRDRNAKSDAILADGHKTSEGPCIWVATQVVEASLDIDFDLLFTELSDLNGLFQRMGRCYRNRELDVATNVYVFDEKCSGIGKNSVIDPLIHQNSRKALQEVGGPISEAEKLALIDCVYCTEALAGSDYYTAVIDNIDYVQSFHTYELDKKTVREKFRNINSVTVIPEPVFDENRAEIEGYMAEISKSGKENKRSRMEARTKLSEFMMDAPGYIVKKSELDKKEMTKYETISVLKCNYSSEIGIILKEPSQENLFF</sequence>
<dbReference type="EMBL" id="JAAROL010000003">
    <property type="protein sequence ID" value="MBC1332280.1"/>
    <property type="molecule type" value="Genomic_DNA"/>
</dbReference>
<keyword evidence="7" id="KW-0347">Helicase</keyword>
<dbReference type="Proteomes" id="UP000532866">
    <property type="component" value="Unassembled WGS sequence"/>
</dbReference>
<evidence type="ECO:0000256" key="1">
    <source>
        <dbReference type="ARBA" id="ARBA00006847"/>
    </source>
</evidence>
<dbReference type="InterPro" id="IPR014001">
    <property type="entry name" value="Helicase_ATP-bd"/>
</dbReference>
<dbReference type="InterPro" id="IPR006483">
    <property type="entry name" value="CRISPR-assoc_Cas3_HD"/>
</dbReference>
<organism evidence="12 13">
    <name type="scientific">Listeria booriae</name>
    <dbReference type="NCBI Taxonomy" id="1552123"/>
    <lineage>
        <taxon>Bacteria</taxon>
        <taxon>Bacillati</taxon>
        <taxon>Bacillota</taxon>
        <taxon>Bacilli</taxon>
        <taxon>Bacillales</taxon>
        <taxon>Listeriaceae</taxon>
        <taxon>Listeria</taxon>
    </lineage>
</organism>
<dbReference type="Pfam" id="PF00270">
    <property type="entry name" value="DEAD"/>
    <property type="match status" value="1"/>
</dbReference>
<evidence type="ECO:0000256" key="4">
    <source>
        <dbReference type="ARBA" id="ARBA00022723"/>
    </source>
</evidence>
<comment type="caution">
    <text evidence="12">The sequence shown here is derived from an EMBL/GenBank/DDBJ whole genome shotgun (WGS) entry which is preliminary data.</text>
</comment>
<dbReference type="GO" id="GO:0003724">
    <property type="term" value="F:RNA helicase activity"/>
    <property type="evidence" value="ECO:0007669"/>
    <property type="project" value="TreeGrafter"/>
</dbReference>
<dbReference type="InterPro" id="IPR027417">
    <property type="entry name" value="P-loop_NTPase"/>
</dbReference>
<dbReference type="NCBIfam" id="TIGR01596">
    <property type="entry name" value="cas3_HD"/>
    <property type="match status" value="1"/>
</dbReference>
<evidence type="ECO:0000256" key="6">
    <source>
        <dbReference type="ARBA" id="ARBA00022801"/>
    </source>
</evidence>
<dbReference type="GO" id="GO:0005524">
    <property type="term" value="F:ATP binding"/>
    <property type="evidence" value="ECO:0007669"/>
    <property type="project" value="UniProtKB-KW"/>
</dbReference>
<dbReference type="InterPro" id="IPR038257">
    <property type="entry name" value="CRISPR-assoc_Cas3_HD_sf"/>
</dbReference>
<dbReference type="GO" id="GO:0003723">
    <property type="term" value="F:RNA binding"/>
    <property type="evidence" value="ECO:0007669"/>
    <property type="project" value="TreeGrafter"/>
</dbReference>
<dbReference type="AlphaFoldDB" id="A0A7X0WDJ5"/>
<dbReference type="Pfam" id="PF22590">
    <property type="entry name" value="Cas3-like_C_2"/>
    <property type="match status" value="1"/>
</dbReference>
<keyword evidence="4" id="KW-0479">Metal-binding</keyword>
<evidence type="ECO:0000256" key="2">
    <source>
        <dbReference type="ARBA" id="ARBA00009046"/>
    </source>
</evidence>